<dbReference type="InterPro" id="IPR025295">
    <property type="entry name" value="eCIS_core_dom"/>
</dbReference>
<feature type="compositionally biased region" description="Polar residues" evidence="1">
    <location>
        <begin position="184"/>
        <end position="193"/>
    </location>
</feature>
<protein>
    <submittedName>
        <fullName evidence="3">DUF4157 domain-containing protein</fullName>
    </submittedName>
</protein>
<dbReference type="AlphaFoldDB" id="A0A927B0A9"/>
<dbReference type="Pfam" id="PF13699">
    <property type="entry name" value="eCIS_core"/>
    <property type="match status" value="1"/>
</dbReference>
<dbReference type="Proteomes" id="UP000653797">
    <property type="component" value="Unassembled WGS sequence"/>
</dbReference>
<proteinExistence type="predicted"/>
<evidence type="ECO:0000313" key="3">
    <source>
        <dbReference type="EMBL" id="MBD2753186.1"/>
    </source>
</evidence>
<feature type="region of interest" description="Disordered" evidence="1">
    <location>
        <begin position="72"/>
        <end position="208"/>
    </location>
</feature>
<keyword evidence="4" id="KW-1185">Reference proteome</keyword>
<sequence>MKASSPRSRRHRNPSTQDVQTEQQPFFSRNPVNAPGAQNKREAFFQPKLTIGQANDHYEREADAVADKVVAKQPAGVGRTGDSAVQRMVAPEEKKDVQKAEDPKKEEEKPTVQKAEAPQKEEEKPTVQKAEAPKKEEEKPTIQKMEMPEKEKKEEAPGVQKADDPKKEEEKPVQKKAQPGGSVASPSVTSQIEGTRGQGSRLPDKTRSQMEQAFGRDFSGVNIHKDLASAELNDEINAQAFTHGKDVYFNTGKFAPNSAEGQHLLAHELTHVVQQNGDTLALKENPLKNYTLAKTVWYKDEKSVDAALKNSAVLQPYIGNKLKKGFSIQDKVDYKRNEKDFEGSFKSTFPGDTYETSIRGFYDRSNNKIVVAPNPTIEILIHESIHNLSAGSTRSMGPYLNEGFTQIFTNAILNEYKLGSGKAYEDQVKGASQVLTVVGFDALAKAYFLGKTAVFDEIKRKKPQSDWAKLIKSKTEQDVLDALR</sequence>
<feature type="domain" description="eCIS core" evidence="2">
    <location>
        <begin position="202"/>
        <end position="277"/>
    </location>
</feature>
<organism evidence="3 4">
    <name type="scientific">Spirosoma validum</name>
    <dbReference type="NCBI Taxonomy" id="2771355"/>
    <lineage>
        <taxon>Bacteria</taxon>
        <taxon>Pseudomonadati</taxon>
        <taxon>Bacteroidota</taxon>
        <taxon>Cytophagia</taxon>
        <taxon>Cytophagales</taxon>
        <taxon>Cytophagaceae</taxon>
        <taxon>Spirosoma</taxon>
    </lineage>
</organism>
<dbReference type="RefSeq" id="WP_191038817.1">
    <property type="nucleotide sequence ID" value="NZ_JACXAA010000003.1"/>
</dbReference>
<evidence type="ECO:0000313" key="4">
    <source>
        <dbReference type="Proteomes" id="UP000653797"/>
    </source>
</evidence>
<accession>A0A927B0A9</accession>
<comment type="caution">
    <text evidence="3">The sequence shown here is derived from an EMBL/GenBank/DDBJ whole genome shotgun (WGS) entry which is preliminary data.</text>
</comment>
<feature type="region of interest" description="Disordered" evidence="1">
    <location>
        <begin position="1"/>
        <end position="56"/>
    </location>
</feature>
<feature type="compositionally biased region" description="Polar residues" evidence="1">
    <location>
        <begin position="16"/>
        <end position="31"/>
    </location>
</feature>
<name>A0A927B0A9_9BACT</name>
<evidence type="ECO:0000259" key="2">
    <source>
        <dbReference type="Pfam" id="PF13699"/>
    </source>
</evidence>
<evidence type="ECO:0000256" key="1">
    <source>
        <dbReference type="SAM" id="MobiDB-lite"/>
    </source>
</evidence>
<feature type="compositionally biased region" description="Basic and acidic residues" evidence="1">
    <location>
        <begin position="90"/>
        <end position="173"/>
    </location>
</feature>
<reference evidence="3" key="1">
    <citation type="submission" date="2020-09" db="EMBL/GenBank/DDBJ databases">
        <authorList>
            <person name="Kim M.K."/>
        </authorList>
    </citation>
    <scope>NUCLEOTIDE SEQUENCE</scope>
    <source>
        <strain evidence="3">BT704</strain>
    </source>
</reference>
<gene>
    <name evidence="3" type="ORF">IC230_09830</name>
</gene>
<dbReference type="EMBL" id="JACXAA010000003">
    <property type="protein sequence ID" value="MBD2753186.1"/>
    <property type="molecule type" value="Genomic_DNA"/>
</dbReference>